<keyword evidence="1" id="KW-1133">Transmembrane helix</keyword>
<sequence length="62" mass="7338">MIKKAFIYAVSFFLALSFVQWIMSKEIQWGFNLGSSFMAFLFMLLFNWANVPYQWKKGDKGN</sequence>
<dbReference type="RefSeq" id="WP_390308781.1">
    <property type="nucleotide sequence ID" value="NZ_JBHSNQ010000031.1"/>
</dbReference>
<accession>A0ABW0RCQ9</accession>
<gene>
    <name evidence="2" type="ORF">ACFPOH_02435</name>
</gene>
<reference evidence="3" key="1">
    <citation type="journal article" date="2019" name="Int. J. Syst. Evol. Microbiol.">
        <title>The Global Catalogue of Microorganisms (GCM) 10K type strain sequencing project: providing services to taxonomists for standard genome sequencing and annotation.</title>
        <authorList>
            <consortium name="The Broad Institute Genomics Platform"/>
            <consortium name="The Broad Institute Genome Sequencing Center for Infectious Disease"/>
            <person name="Wu L."/>
            <person name="Ma J."/>
        </authorList>
    </citation>
    <scope>NUCLEOTIDE SEQUENCE [LARGE SCALE GENOMIC DNA]</scope>
    <source>
        <strain evidence="3">CCUG 56331</strain>
    </source>
</reference>
<keyword evidence="1" id="KW-0472">Membrane</keyword>
<evidence type="ECO:0000313" key="3">
    <source>
        <dbReference type="Proteomes" id="UP001595978"/>
    </source>
</evidence>
<keyword evidence="3" id="KW-1185">Reference proteome</keyword>
<keyword evidence="1" id="KW-0812">Transmembrane</keyword>
<dbReference type="EMBL" id="JBHSNQ010000031">
    <property type="protein sequence ID" value="MFC5540637.1"/>
    <property type="molecule type" value="Genomic_DNA"/>
</dbReference>
<protein>
    <submittedName>
        <fullName evidence="2">Uncharacterized protein</fullName>
    </submittedName>
</protein>
<name>A0ABW0RCQ9_9BACL</name>
<feature type="transmembrane region" description="Helical" evidence="1">
    <location>
        <begin position="29"/>
        <end position="49"/>
    </location>
</feature>
<dbReference type="Proteomes" id="UP001595978">
    <property type="component" value="Unassembled WGS sequence"/>
</dbReference>
<comment type="caution">
    <text evidence="2">The sequence shown here is derived from an EMBL/GenBank/DDBJ whole genome shotgun (WGS) entry which is preliminary data.</text>
</comment>
<evidence type="ECO:0000313" key="2">
    <source>
        <dbReference type="EMBL" id="MFC5540637.1"/>
    </source>
</evidence>
<proteinExistence type="predicted"/>
<evidence type="ECO:0000256" key="1">
    <source>
        <dbReference type="SAM" id="Phobius"/>
    </source>
</evidence>
<organism evidence="2 3">
    <name type="scientific">Ureibacillus suwonensis</name>
    <dbReference type="NCBI Taxonomy" id="313007"/>
    <lineage>
        <taxon>Bacteria</taxon>
        <taxon>Bacillati</taxon>
        <taxon>Bacillota</taxon>
        <taxon>Bacilli</taxon>
        <taxon>Bacillales</taxon>
        <taxon>Caryophanaceae</taxon>
        <taxon>Ureibacillus</taxon>
    </lineage>
</organism>
<feature type="transmembrane region" description="Helical" evidence="1">
    <location>
        <begin position="5"/>
        <end position="23"/>
    </location>
</feature>